<dbReference type="InterPro" id="IPR044974">
    <property type="entry name" value="Disease_R_plants"/>
</dbReference>
<dbReference type="Proteomes" id="UP000007306">
    <property type="component" value="Chromosome 1"/>
</dbReference>
<name>I1NJP5_ORYGL</name>
<dbReference type="SUPFAM" id="SSF52058">
    <property type="entry name" value="L domain-like"/>
    <property type="match status" value="2"/>
</dbReference>
<organism evidence="10 11">
    <name type="scientific">Oryza glaberrima</name>
    <name type="common">African rice</name>
    <dbReference type="NCBI Taxonomy" id="4538"/>
    <lineage>
        <taxon>Eukaryota</taxon>
        <taxon>Viridiplantae</taxon>
        <taxon>Streptophyta</taxon>
        <taxon>Embryophyta</taxon>
        <taxon>Tracheophyta</taxon>
        <taxon>Spermatophyta</taxon>
        <taxon>Magnoliopsida</taxon>
        <taxon>Liliopsida</taxon>
        <taxon>Poales</taxon>
        <taxon>Poaceae</taxon>
        <taxon>BOP clade</taxon>
        <taxon>Oryzoideae</taxon>
        <taxon>Oryzeae</taxon>
        <taxon>Oryzinae</taxon>
        <taxon>Oryza</taxon>
    </lineage>
</organism>
<dbReference type="EnsemblPlants" id="ORGLA01G0008500.1">
    <property type="protein sequence ID" value="ORGLA01G0008500.1"/>
    <property type="gene ID" value="ORGLA01G0008500"/>
</dbReference>
<feature type="domain" description="Disease resistance N-terminal" evidence="7">
    <location>
        <begin position="11"/>
        <end position="94"/>
    </location>
</feature>
<feature type="domain" description="NB-ARC" evidence="6">
    <location>
        <begin position="240"/>
        <end position="425"/>
    </location>
</feature>
<comment type="similarity">
    <text evidence="1">Belongs to the disease resistance NB-LRR family.</text>
</comment>
<feature type="domain" description="R13L1/DRL21-like LRR repeat region" evidence="9">
    <location>
        <begin position="773"/>
        <end position="923"/>
    </location>
</feature>
<dbReference type="GO" id="GO:0043531">
    <property type="term" value="F:ADP binding"/>
    <property type="evidence" value="ECO:0007669"/>
    <property type="project" value="InterPro"/>
</dbReference>
<dbReference type="eggNOG" id="KOG4658">
    <property type="taxonomic scope" value="Eukaryota"/>
</dbReference>
<evidence type="ECO:0000259" key="9">
    <source>
        <dbReference type="Pfam" id="PF25019"/>
    </source>
</evidence>
<dbReference type="InterPro" id="IPR027417">
    <property type="entry name" value="P-loop_NTPase"/>
</dbReference>
<evidence type="ECO:0000256" key="4">
    <source>
        <dbReference type="ARBA" id="ARBA00022741"/>
    </source>
</evidence>
<dbReference type="InterPro" id="IPR032675">
    <property type="entry name" value="LRR_dom_sf"/>
</dbReference>
<evidence type="ECO:0000313" key="10">
    <source>
        <dbReference type="EnsemblPlants" id="ORGLA01G0008500.1"/>
    </source>
</evidence>
<dbReference type="Pfam" id="PF23559">
    <property type="entry name" value="WHD_DRP"/>
    <property type="match status" value="1"/>
</dbReference>
<dbReference type="InterPro" id="IPR036388">
    <property type="entry name" value="WH-like_DNA-bd_sf"/>
</dbReference>
<evidence type="ECO:0000259" key="6">
    <source>
        <dbReference type="Pfam" id="PF00931"/>
    </source>
</evidence>
<dbReference type="InterPro" id="IPR056789">
    <property type="entry name" value="LRR_R13L1-DRL21"/>
</dbReference>
<evidence type="ECO:0008006" key="12">
    <source>
        <dbReference type="Google" id="ProtNLM"/>
    </source>
</evidence>
<reference evidence="10" key="1">
    <citation type="submission" date="2015-06" db="UniProtKB">
        <authorList>
            <consortium name="EnsemblPlants"/>
        </authorList>
    </citation>
    <scope>IDENTIFICATION</scope>
</reference>
<dbReference type="Pfam" id="PF25019">
    <property type="entry name" value="LRR_R13L1-DRL21"/>
    <property type="match status" value="1"/>
</dbReference>
<dbReference type="PANTHER" id="PTHR23155">
    <property type="entry name" value="DISEASE RESISTANCE PROTEIN RP"/>
    <property type="match status" value="1"/>
</dbReference>
<dbReference type="Gramene" id="ORGLA01G0008500.1">
    <property type="protein sequence ID" value="ORGLA01G0008500.1"/>
    <property type="gene ID" value="ORGLA01G0008500"/>
</dbReference>
<keyword evidence="4" id="KW-0547">Nucleotide-binding</keyword>
<evidence type="ECO:0000256" key="1">
    <source>
        <dbReference type="ARBA" id="ARBA00008894"/>
    </source>
</evidence>
<dbReference type="InterPro" id="IPR058922">
    <property type="entry name" value="WHD_DRP"/>
</dbReference>
<keyword evidence="5" id="KW-0611">Plant defense</keyword>
<evidence type="ECO:0000259" key="7">
    <source>
        <dbReference type="Pfam" id="PF18052"/>
    </source>
</evidence>
<dbReference type="Pfam" id="PF18052">
    <property type="entry name" value="Rx_N"/>
    <property type="match status" value="1"/>
</dbReference>
<keyword evidence="11" id="KW-1185">Reference proteome</keyword>
<feature type="domain" description="Disease resistance protein winged helix" evidence="8">
    <location>
        <begin position="511"/>
        <end position="576"/>
    </location>
</feature>
<dbReference type="InterPro" id="IPR002182">
    <property type="entry name" value="NB-ARC"/>
</dbReference>
<dbReference type="GO" id="GO:0098542">
    <property type="term" value="P:defense response to other organism"/>
    <property type="evidence" value="ECO:0007669"/>
    <property type="project" value="TreeGrafter"/>
</dbReference>
<dbReference type="Gene3D" id="3.80.10.10">
    <property type="entry name" value="Ribonuclease Inhibitor"/>
    <property type="match status" value="2"/>
</dbReference>
<evidence type="ECO:0000256" key="2">
    <source>
        <dbReference type="ARBA" id="ARBA00022614"/>
    </source>
</evidence>
<evidence type="ECO:0000313" key="11">
    <source>
        <dbReference type="Proteomes" id="UP000007306"/>
    </source>
</evidence>
<evidence type="ECO:0000256" key="5">
    <source>
        <dbReference type="ARBA" id="ARBA00022821"/>
    </source>
</evidence>
<dbReference type="PRINTS" id="PR00364">
    <property type="entry name" value="DISEASERSIST"/>
</dbReference>
<dbReference type="SUPFAM" id="SSF52540">
    <property type="entry name" value="P-loop containing nucleoside triphosphate hydrolases"/>
    <property type="match status" value="1"/>
</dbReference>
<dbReference type="HOGENOM" id="CLU_000837_8_4_1"/>
<dbReference type="FunFam" id="3.40.50.300:FF:001091">
    <property type="entry name" value="Probable disease resistance protein At1g61300"/>
    <property type="match status" value="1"/>
</dbReference>
<dbReference type="OMA" id="DESFMHL"/>
<reference evidence="10 11" key="2">
    <citation type="submission" date="2018-04" db="EMBL/GenBank/DDBJ databases">
        <title>OglaRS2 (Oryza glaberrima Reference Sequence Version 2).</title>
        <authorList>
            <person name="Zhang J."/>
            <person name="Kudrna D."/>
            <person name="Lee S."/>
            <person name="Talag J."/>
            <person name="Rajasekar S."/>
            <person name="Wing R.A."/>
        </authorList>
    </citation>
    <scope>NUCLEOTIDE SEQUENCE [LARGE SCALE GENOMIC DNA]</scope>
    <source>
        <strain evidence="10 11">cv. IRGC 96717</strain>
    </source>
</reference>
<dbReference type="Gene3D" id="3.40.50.300">
    <property type="entry name" value="P-loop containing nucleotide triphosphate hydrolases"/>
    <property type="match status" value="1"/>
</dbReference>
<keyword evidence="3" id="KW-0677">Repeat</keyword>
<evidence type="ECO:0000256" key="3">
    <source>
        <dbReference type="ARBA" id="ARBA00022737"/>
    </source>
</evidence>
<dbReference type="PANTHER" id="PTHR23155:SF1240">
    <property type="entry name" value="OS01G0113150 PROTEIN"/>
    <property type="match status" value="1"/>
</dbReference>
<dbReference type="STRING" id="4538.I1NJP5"/>
<keyword evidence="2" id="KW-0433">Leucine-rich repeat</keyword>
<protein>
    <recommendedName>
        <fullName evidence="12">NB-ARC domain-containing protein</fullName>
    </recommendedName>
</protein>
<evidence type="ECO:0000259" key="8">
    <source>
        <dbReference type="Pfam" id="PF23559"/>
    </source>
</evidence>
<dbReference type="Pfam" id="PF00931">
    <property type="entry name" value="NB-ARC"/>
    <property type="match status" value="1"/>
</dbReference>
<dbReference type="InterPro" id="IPR041118">
    <property type="entry name" value="Rx_N"/>
</dbReference>
<dbReference type="Gene3D" id="1.10.10.10">
    <property type="entry name" value="Winged helix-like DNA-binding domain superfamily/Winged helix DNA-binding domain"/>
    <property type="match status" value="1"/>
</dbReference>
<proteinExistence type="inferred from homology"/>
<sequence>MEAAVGAANWVVGMVLNKLSDELMAGYMASRELGLNMDQIKRDLNYMLALLQAAEGRDIADNLGLQRLLADLCNKADEAEDVLDELHYFVIRDELDGTREATPDLGDGLGAQLQHARHAARNTAAGNYWLSCFSSCCRSQSQQDDTVTVVTGNNRNSSMAISKTEEHDQSGANGHIQESLFDRVAMSKKIKSLIQDIHSLCPPISDLLQKCSPCVPPSMERPNTSSVITQKKLYGRDAIFDQTMEQLLKGKNYMSVLPIVGPGGVGKTTFAQHLYNDHRTKQHFTVMIWVCVSTTFDVTELTTKILNSLNATESQGTNIRESSLDQLHKSIQDKLKSKRFLIVFDDIWEHDFSKAASTKRFSKTEWEKLLAPFGTGETNGNMVLVTTRFPKVAETVKKGTNQVDLHGLEPDEFWDFFQLCAFSETQDDNDKEELFDIGKQIAKKLKCSPLAAKTVGPLLRKKPTRKHWMEILEKEEWLKQKDGDDSIITALKISYDYLPFYLKKCFSYLALFPEDYEFDSLEISCYWDSIGIINSSGKNDTIEGIGSQYLNELYDNGFLMKGDDNHYVMHDLLHELSQIVSSRECANINYSSFRADDILPSIRHLSITIQDKYTESFKEEMEKIKKRVNIRNLRSVMIFASYRSRRIANVVRDTLNEIRALRVLFIFMNSPHSLPDNFSKLVHLRYLKIGSPWGFKVCIPSTVSKLYHLKFLDLKSWGGSNNNLPNDFNRLINLRHFLAKKEFHSNVPEVGKMKCLQELKEFHVKKDKIGFELAQLGQLEQLRGELCIFGLKNATREEAIEAKLKHKSNLNKLRLDRGGNREKNTSYSSSRTQVVSNENQDDDIILDSLQPHSNLTELSIVNLGGGMAPSWLGSNIIHLDTLHLDGLERLECISCPKLNELPLSSCSSSSCTMWFPKLRRLNITRCLELSVPLVPHTSTLTYVRVNDSVRGFNTSKKLTLDGYNGALAFQNLGNLEEIYIGDVHNMSLIDFQQLRSLRRLTVTLCRDTFLRGLDEHVVVVFNSVRVLNLFGFLLTRKMLSNLFRCFPALYVLSMSPSKESHEEVKLQIPSSCSLKTIRLFKCKNLILPPLDDGQGLVNLTSLRNLHIDDCGKIFSQWYMGKPAQTTSNPFPSSLLELSICRESSIHSMALLSNLTALTSLQLIDCCNVTMDGFNPLITSNLNKLCISSCGSAPADLLAEMARTKTTMPQVAFQLKDLVVDSISAVLTAPICSFLAPTLHELGIKDDVDRVSSFSDEQEGALELLVSLKKLSFDGLWVLQSLPEGLHKFPSLTELSISHCPQIQSLPKNGLPTSLETFSVFICSSALEEESKRFREEKERYYSESDD</sequence>
<accession>I1NJP5</accession>